<name>A0ACA9UQ93_BIOOC</name>
<accession>A0ACA9UQ93</accession>
<evidence type="ECO:0000313" key="2">
    <source>
        <dbReference type="Proteomes" id="UP000836387"/>
    </source>
</evidence>
<reference evidence="1" key="1">
    <citation type="submission" date="2020-04" db="EMBL/GenBank/DDBJ databases">
        <authorList>
            <person name="Broberg M."/>
        </authorList>
    </citation>
    <scope>NUCLEOTIDE SEQUENCE</scope>
</reference>
<proteinExistence type="predicted"/>
<keyword evidence="2" id="KW-1185">Reference proteome</keyword>
<protein>
    <submittedName>
        <fullName evidence="1">Uncharacterized protein</fullName>
    </submittedName>
</protein>
<sequence>MERSLLSAHTSTADDNTIIFGVQSDGYTVQASGSIGYRADAAAAKVSRQVASKHYNVSPEKIYGGSGGSLKAVGATEKTSGIWNGCVALVQATPMSIPYNWGVRAFSGLIFNNRCITVI</sequence>
<dbReference type="Proteomes" id="UP000836387">
    <property type="component" value="Unassembled WGS sequence"/>
</dbReference>
<dbReference type="EMBL" id="CADEHS020000596">
    <property type="protein sequence ID" value="CAG9955622.1"/>
    <property type="molecule type" value="Genomic_DNA"/>
</dbReference>
<evidence type="ECO:0000313" key="1">
    <source>
        <dbReference type="EMBL" id="CAG9955622.1"/>
    </source>
</evidence>
<gene>
    <name evidence="1" type="ORF">CRV2_00017412</name>
</gene>
<reference evidence="1" key="2">
    <citation type="submission" date="2021-10" db="EMBL/GenBank/DDBJ databases">
        <authorList>
            <person name="Piombo E."/>
        </authorList>
    </citation>
    <scope>NUCLEOTIDE SEQUENCE</scope>
</reference>
<comment type="caution">
    <text evidence="1">The sequence shown here is derived from an EMBL/GenBank/DDBJ whole genome shotgun (WGS) entry which is preliminary data.</text>
</comment>
<organism evidence="1 2">
    <name type="scientific">Clonostachys rosea f. rosea IK726</name>
    <dbReference type="NCBI Taxonomy" id="1349383"/>
    <lineage>
        <taxon>Eukaryota</taxon>
        <taxon>Fungi</taxon>
        <taxon>Dikarya</taxon>
        <taxon>Ascomycota</taxon>
        <taxon>Pezizomycotina</taxon>
        <taxon>Sordariomycetes</taxon>
        <taxon>Hypocreomycetidae</taxon>
        <taxon>Hypocreales</taxon>
        <taxon>Bionectriaceae</taxon>
        <taxon>Clonostachys</taxon>
    </lineage>
</organism>